<comment type="similarity">
    <text evidence="5">Belongs to the inositol monophosphatase superfamily.</text>
</comment>
<evidence type="ECO:0000256" key="13">
    <source>
        <dbReference type="ARBA" id="ARBA00042119"/>
    </source>
</evidence>
<evidence type="ECO:0000256" key="3">
    <source>
        <dbReference type="ARBA" id="ARBA00004167"/>
    </source>
</evidence>
<keyword evidence="10 16" id="KW-0460">Magnesium</keyword>
<keyword evidence="8 16" id="KW-0479">Metal-binding</keyword>
<evidence type="ECO:0000313" key="19">
    <source>
        <dbReference type="EMBL" id="KAK6645564.1"/>
    </source>
</evidence>
<keyword evidence="7 17" id="KW-0812">Transmembrane</keyword>
<keyword evidence="20" id="KW-1185">Reference proteome</keyword>
<evidence type="ECO:0000256" key="14">
    <source>
        <dbReference type="ARBA" id="ARBA00042949"/>
    </source>
</evidence>
<feature type="binding site" evidence="16">
    <location>
        <position position="157"/>
    </location>
    <ligand>
        <name>Mg(2+)</name>
        <dbReference type="ChEBI" id="CHEBI:18420"/>
        <label>1</label>
        <note>catalytic</note>
    </ligand>
</feature>
<keyword evidence="11 17" id="KW-1133">Transmembrane helix</keyword>
<dbReference type="PANTHER" id="PTHR43028:SF4">
    <property type="entry name" value="INOSITOL MONOPHOSPHATASE 3"/>
    <property type="match status" value="1"/>
</dbReference>
<evidence type="ECO:0000256" key="9">
    <source>
        <dbReference type="ARBA" id="ARBA00022801"/>
    </source>
</evidence>
<evidence type="ECO:0000256" key="11">
    <source>
        <dbReference type="ARBA" id="ARBA00022989"/>
    </source>
</evidence>
<evidence type="ECO:0000256" key="17">
    <source>
        <dbReference type="SAM" id="Phobius"/>
    </source>
</evidence>
<organism evidence="19 21">
    <name type="scientific">Polyplax serrata</name>
    <name type="common">Common mouse louse</name>
    <dbReference type="NCBI Taxonomy" id="468196"/>
    <lineage>
        <taxon>Eukaryota</taxon>
        <taxon>Metazoa</taxon>
        <taxon>Ecdysozoa</taxon>
        <taxon>Arthropoda</taxon>
        <taxon>Hexapoda</taxon>
        <taxon>Insecta</taxon>
        <taxon>Pterygota</taxon>
        <taxon>Neoptera</taxon>
        <taxon>Paraneoptera</taxon>
        <taxon>Psocodea</taxon>
        <taxon>Troctomorpha</taxon>
        <taxon>Phthiraptera</taxon>
        <taxon>Anoplura</taxon>
        <taxon>Polyplacidae</taxon>
        <taxon>Polyplax</taxon>
    </lineage>
</organism>
<evidence type="ECO:0000313" key="18">
    <source>
        <dbReference type="EMBL" id="KAK6634224.1"/>
    </source>
</evidence>
<dbReference type="GO" id="GO:0016020">
    <property type="term" value="C:membrane"/>
    <property type="evidence" value="ECO:0007669"/>
    <property type="project" value="UniProtKB-SubCell"/>
</dbReference>
<dbReference type="SUPFAM" id="SSF56655">
    <property type="entry name" value="Carbohydrate phosphatase"/>
    <property type="match status" value="1"/>
</dbReference>
<accession>A0AAN8XR16</accession>
<dbReference type="Gene3D" id="3.30.540.10">
    <property type="entry name" value="Fructose-1,6-Bisphosphatase, subunit A, domain 1"/>
    <property type="match status" value="1"/>
</dbReference>
<dbReference type="EMBL" id="JAWJWE010000001">
    <property type="protein sequence ID" value="KAK6645564.1"/>
    <property type="molecule type" value="Genomic_DNA"/>
</dbReference>
<comment type="catalytic activity">
    <reaction evidence="1">
        <text>a myo-inositol phosphate + H2O = myo-inositol + phosphate</text>
        <dbReference type="Rhea" id="RHEA:24056"/>
        <dbReference type="ChEBI" id="CHEBI:15377"/>
        <dbReference type="ChEBI" id="CHEBI:17268"/>
        <dbReference type="ChEBI" id="CHEBI:43474"/>
        <dbReference type="ChEBI" id="CHEBI:84139"/>
        <dbReference type="EC" id="3.1.3.25"/>
    </reaction>
</comment>
<reference evidence="19 21" key="1">
    <citation type="submission" date="2023-10" db="EMBL/GenBank/DDBJ databases">
        <title>Genomes of two closely related lineages of the louse Polyplax serrata with different host specificities.</title>
        <authorList>
            <person name="Martinu J."/>
            <person name="Tarabai H."/>
            <person name="Stefka J."/>
            <person name="Hypsa V."/>
        </authorList>
    </citation>
    <scope>NUCLEOTIDE SEQUENCE [LARGE SCALE GENOMIC DNA]</scope>
    <source>
        <strain evidence="18">98ZLc_SE</strain>
        <strain evidence="19">HR10_N</strain>
    </source>
</reference>
<comment type="pathway">
    <text evidence="4">Polyol metabolism; myo-inositol biosynthesis; myo-inositol from D-glucose 6-phosphate: step 2/2.</text>
</comment>
<dbReference type="InterPro" id="IPR020550">
    <property type="entry name" value="Inositol_monophosphatase_CS"/>
</dbReference>
<evidence type="ECO:0000256" key="6">
    <source>
        <dbReference type="ARBA" id="ARBA00013106"/>
    </source>
</evidence>
<comment type="subcellular location">
    <subcellularLocation>
        <location evidence="3">Membrane</location>
        <topology evidence="3">Single-pass membrane protein</topology>
    </subcellularLocation>
</comment>
<evidence type="ECO:0000313" key="20">
    <source>
        <dbReference type="Proteomes" id="UP001359485"/>
    </source>
</evidence>
<comment type="cofactor">
    <cofactor evidence="2 16">
        <name>Mg(2+)</name>
        <dbReference type="ChEBI" id="CHEBI:18420"/>
    </cofactor>
</comment>
<evidence type="ECO:0000256" key="16">
    <source>
        <dbReference type="PIRSR" id="PIRSR600760-2"/>
    </source>
</evidence>
<protein>
    <recommendedName>
        <fullName evidence="15">Putative inositol monophosphatase 3</fullName>
        <ecNumber evidence="6">3.1.3.25</ecNumber>
    </recommendedName>
    <alternativeName>
        <fullName evidence="14">Inositol-1(or 4)-monophosphatase 3</fullName>
    </alternativeName>
    <alternativeName>
        <fullName evidence="13">Myo-inositol monophosphatase A3</fullName>
    </alternativeName>
</protein>
<evidence type="ECO:0000256" key="10">
    <source>
        <dbReference type="ARBA" id="ARBA00022842"/>
    </source>
</evidence>
<dbReference type="Pfam" id="PF00459">
    <property type="entry name" value="Inositol_P"/>
    <property type="match status" value="1"/>
</dbReference>
<keyword evidence="9" id="KW-0378">Hydrolase</keyword>
<dbReference type="GO" id="GO:0005794">
    <property type="term" value="C:Golgi apparatus"/>
    <property type="evidence" value="ECO:0007669"/>
    <property type="project" value="UniProtKB-ARBA"/>
</dbReference>
<feature type="binding site" evidence="16">
    <location>
        <position position="113"/>
    </location>
    <ligand>
        <name>Mg(2+)</name>
        <dbReference type="ChEBI" id="CHEBI:18420"/>
        <label>1</label>
        <note>catalytic</note>
    </ligand>
</feature>
<feature type="transmembrane region" description="Helical" evidence="17">
    <location>
        <begin position="12"/>
        <end position="29"/>
    </location>
</feature>
<dbReference type="GO" id="GO:0052834">
    <property type="term" value="F:inositol monophosphate phosphatase activity"/>
    <property type="evidence" value="ECO:0007669"/>
    <property type="project" value="UniProtKB-EC"/>
</dbReference>
<dbReference type="InterPro" id="IPR000760">
    <property type="entry name" value="Inositol_monophosphatase-like"/>
</dbReference>
<sequence>MNFGGKIHLNKFGICIIVGLMFLVVFYVTSDGSKPEKRSVVSLKKLLIASIETAIKGGKEVVDVYKSASLNERSKGKTKEGVNDPITNADEKSNCAMFFSLTHTFPDIQVVSEEKSSEPDCRTLQVLDLDSNLLKNSNELEDKEVFSSEVTMWIDPLDATKEFTENLLKYVTTMVCVAVDGKPVIGVIHFPFGEEPKTYWGWVGRGVTEELKIKQSTKKLDDANPTVIVSRSHTGQVADLLKKAFGQSVTIIQAGGAGYKALEVGSKNVTAYVHTSIIKKWDICAGHAIINALGGKLTTLKNEPIDYKAADKPVNSDGVLAVLENHDKFIELLKVI</sequence>
<comment type="caution">
    <text evidence="19">The sequence shown here is derived from an EMBL/GenBank/DDBJ whole genome shotgun (WGS) entry which is preliminary data.</text>
</comment>
<feature type="binding site" evidence="16">
    <location>
        <position position="158"/>
    </location>
    <ligand>
        <name>Mg(2+)</name>
        <dbReference type="ChEBI" id="CHEBI:18420"/>
        <label>1</label>
        <note>catalytic</note>
    </ligand>
</feature>
<evidence type="ECO:0000256" key="8">
    <source>
        <dbReference type="ARBA" id="ARBA00022723"/>
    </source>
</evidence>
<evidence type="ECO:0000313" key="21">
    <source>
        <dbReference type="Proteomes" id="UP001372834"/>
    </source>
</evidence>
<dbReference type="PANTHER" id="PTHR43028">
    <property type="entry name" value="3'(2'),5'-BISPHOSPHATE NUCLEOTIDASE 1"/>
    <property type="match status" value="1"/>
</dbReference>
<evidence type="ECO:0000256" key="15">
    <source>
        <dbReference type="ARBA" id="ARBA00074068"/>
    </source>
</evidence>
<evidence type="ECO:0000256" key="5">
    <source>
        <dbReference type="ARBA" id="ARBA00009759"/>
    </source>
</evidence>
<feature type="binding site" evidence="16">
    <location>
        <position position="155"/>
    </location>
    <ligand>
        <name>Mg(2+)</name>
        <dbReference type="ChEBI" id="CHEBI:18420"/>
        <label>1</label>
        <note>catalytic</note>
    </ligand>
</feature>
<dbReference type="EC" id="3.1.3.25" evidence="6"/>
<dbReference type="FunFam" id="3.30.540.10:FF:000012">
    <property type="entry name" value="Blast:Putative inositol monophosphatase 3"/>
    <property type="match status" value="1"/>
</dbReference>
<dbReference type="GO" id="GO:0008254">
    <property type="term" value="F:3'-nucleotidase activity"/>
    <property type="evidence" value="ECO:0007669"/>
    <property type="project" value="TreeGrafter"/>
</dbReference>
<dbReference type="GO" id="GO:0046872">
    <property type="term" value="F:metal ion binding"/>
    <property type="evidence" value="ECO:0007669"/>
    <property type="project" value="UniProtKB-KW"/>
</dbReference>
<dbReference type="FunFam" id="3.40.190.80:FF:000007">
    <property type="entry name" value="Blast:Putative inositol monophosphatase 3"/>
    <property type="match status" value="1"/>
</dbReference>
<evidence type="ECO:0000256" key="1">
    <source>
        <dbReference type="ARBA" id="ARBA00001033"/>
    </source>
</evidence>
<gene>
    <name evidence="19" type="ORF">RUM43_001841</name>
    <name evidence="18" type="ORF">RUM44_004832</name>
</gene>
<dbReference type="GO" id="GO:0046854">
    <property type="term" value="P:phosphatidylinositol phosphate biosynthetic process"/>
    <property type="evidence" value="ECO:0007669"/>
    <property type="project" value="InterPro"/>
</dbReference>
<proteinExistence type="inferred from homology"/>
<dbReference type="Gene3D" id="3.40.190.80">
    <property type="match status" value="1"/>
</dbReference>
<dbReference type="Proteomes" id="UP001359485">
    <property type="component" value="Unassembled WGS sequence"/>
</dbReference>
<dbReference type="InterPro" id="IPR050725">
    <property type="entry name" value="CysQ/Inositol_MonoPase"/>
</dbReference>
<feature type="binding site" evidence="16">
    <location>
        <position position="282"/>
    </location>
    <ligand>
        <name>Mg(2+)</name>
        <dbReference type="ChEBI" id="CHEBI:18420"/>
        <label>1</label>
        <note>catalytic</note>
    </ligand>
</feature>
<evidence type="ECO:0000256" key="7">
    <source>
        <dbReference type="ARBA" id="ARBA00022692"/>
    </source>
</evidence>
<dbReference type="Proteomes" id="UP001372834">
    <property type="component" value="Unassembled WGS sequence"/>
</dbReference>
<evidence type="ECO:0000256" key="12">
    <source>
        <dbReference type="ARBA" id="ARBA00023136"/>
    </source>
</evidence>
<dbReference type="EMBL" id="JAWJWF010000004">
    <property type="protein sequence ID" value="KAK6634224.1"/>
    <property type="molecule type" value="Genomic_DNA"/>
</dbReference>
<dbReference type="CDD" id="cd01640">
    <property type="entry name" value="IPPase"/>
    <property type="match status" value="1"/>
</dbReference>
<keyword evidence="12 17" id="KW-0472">Membrane</keyword>
<dbReference type="PROSITE" id="PS00630">
    <property type="entry name" value="IMP_2"/>
    <property type="match status" value="1"/>
</dbReference>
<evidence type="ECO:0000256" key="4">
    <source>
        <dbReference type="ARBA" id="ARBA00005152"/>
    </source>
</evidence>
<dbReference type="AlphaFoldDB" id="A0AAN8XR16"/>
<evidence type="ECO:0000256" key="2">
    <source>
        <dbReference type="ARBA" id="ARBA00001946"/>
    </source>
</evidence>
<name>A0AAN8XR16_POLSC</name>